<dbReference type="PROSITE" id="PS50887">
    <property type="entry name" value="GGDEF"/>
    <property type="match status" value="1"/>
</dbReference>
<dbReference type="InterPro" id="IPR052155">
    <property type="entry name" value="Biofilm_reg_signaling"/>
</dbReference>
<dbReference type="SMART" id="SM00267">
    <property type="entry name" value="GGDEF"/>
    <property type="match status" value="1"/>
</dbReference>
<dbReference type="SUPFAM" id="SSF55785">
    <property type="entry name" value="PYP-like sensor domain (PAS domain)"/>
    <property type="match status" value="1"/>
</dbReference>
<feature type="transmembrane region" description="Helical" evidence="1">
    <location>
        <begin position="32"/>
        <end position="52"/>
    </location>
</feature>
<dbReference type="SUPFAM" id="SSF55073">
    <property type="entry name" value="Nucleotide cyclase"/>
    <property type="match status" value="1"/>
</dbReference>
<accession>A0ABX1GH95</accession>
<proteinExistence type="predicted"/>
<dbReference type="InterPro" id="IPR035965">
    <property type="entry name" value="PAS-like_dom_sf"/>
</dbReference>
<dbReference type="SMART" id="SM00052">
    <property type="entry name" value="EAL"/>
    <property type="match status" value="1"/>
</dbReference>
<dbReference type="CDD" id="cd01949">
    <property type="entry name" value="GGDEF"/>
    <property type="match status" value="1"/>
</dbReference>
<evidence type="ECO:0000313" key="4">
    <source>
        <dbReference type="EMBL" id="NKI18311.1"/>
    </source>
</evidence>
<keyword evidence="5" id="KW-1185">Reference proteome</keyword>
<feature type="domain" description="EAL" evidence="2">
    <location>
        <begin position="363"/>
        <end position="617"/>
    </location>
</feature>
<feature type="transmembrane region" description="Helical" evidence="1">
    <location>
        <begin position="5"/>
        <end position="26"/>
    </location>
</feature>
<evidence type="ECO:0000313" key="5">
    <source>
        <dbReference type="Proteomes" id="UP000765845"/>
    </source>
</evidence>
<feature type="domain" description="GGDEF" evidence="3">
    <location>
        <begin position="221"/>
        <end position="354"/>
    </location>
</feature>
<name>A0ABX1GH95_9GAMM</name>
<comment type="caution">
    <text evidence="4">The sequence shown here is derived from an EMBL/GenBank/DDBJ whole genome shotgun (WGS) entry which is preliminary data.</text>
</comment>
<dbReference type="Gene3D" id="3.20.20.450">
    <property type="entry name" value="EAL domain"/>
    <property type="match status" value="1"/>
</dbReference>
<dbReference type="InterPro" id="IPR035919">
    <property type="entry name" value="EAL_sf"/>
</dbReference>
<dbReference type="InterPro" id="IPR029787">
    <property type="entry name" value="Nucleotide_cyclase"/>
</dbReference>
<dbReference type="RefSeq" id="WP_168450827.1">
    <property type="nucleotide sequence ID" value="NZ_JAAWWK010000004.1"/>
</dbReference>
<dbReference type="Gene3D" id="3.30.70.270">
    <property type="match status" value="1"/>
</dbReference>
<sequence length="625" mass="69898">MAYLYLVVIVGLSAAVAIISGLYFPFSDFPPHLPAILGFAATAICCLLLLCYRLNKKLNANLSALEQHNHYQLMLDSSPVASVLLNSDYTPLAYNKTFADITGLGPVDSCTSGDISKLVRYLSRDCSERIVYSISNKQDWQGELKVKGRDQYLAAELHCMPAGKDGKDLFVFSFENISEHKAIADQLFVREHYSLLTGLPNRELALKTLENSIALNQHDDDGFVLLHLDLDRVRYLNDSLGTAVVDRLIAETAERLQRCLREDQLVAHLGADEFIVVLGAGSCIDEAQILAESLLTRLSDRFVIGNHNLTISGSIGICRYPEDGTDPPTLMRRAEAAMYEAKNKGGNSFVIYQAGISSTAEHRVETESHLHHALEKEQFELFFQPVIDLTSHKLIGSEVLLRWHNRDLNNPGPAEFIYIAEECGLINPIGEWILIKACKQVVQWQQAGLPKINVAVNISARQFEDDAIVDSVVRALNQSGLPPQQLELEVTEGLLLHDTPNIRACFNKLKHMGVRISLDDFGVGYASLSYLKSYPFDILKVDRSFVQDIDTDEGSVTLIDAIINMAQTFGMKVIAEGVENLQQRRILREKNCDMVQGYLYSPPLNADQFYEWAKRYCDVQQTQHS</sequence>
<dbReference type="InterPro" id="IPR001633">
    <property type="entry name" value="EAL_dom"/>
</dbReference>
<dbReference type="PROSITE" id="PS50883">
    <property type="entry name" value="EAL"/>
    <property type="match status" value="1"/>
</dbReference>
<gene>
    <name evidence="4" type="ORF">HCU74_12920</name>
</gene>
<dbReference type="Pfam" id="PF00990">
    <property type="entry name" value="GGDEF"/>
    <property type="match status" value="1"/>
</dbReference>
<protein>
    <submittedName>
        <fullName evidence="4">EAL domain-containing protein</fullName>
    </submittedName>
</protein>
<organism evidence="4 5">
    <name type="scientific">Spongiibacter thalassae</name>
    <dbReference type="NCBI Taxonomy" id="2721624"/>
    <lineage>
        <taxon>Bacteria</taxon>
        <taxon>Pseudomonadati</taxon>
        <taxon>Pseudomonadota</taxon>
        <taxon>Gammaproteobacteria</taxon>
        <taxon>Cellvibrionales</taxon>
        <taxon>Spongiibacteraceae</taxon>
        <taxon>Spongiibacter</taxon>
    </lineage>
</organism>
<dbReference type="Gene3D" id="3.30.450.20">
    <property type="entry name" value="PAS domain"/>
    <property type="match status" value="1"/>
</dbReference>
<keyword evidence="1" id="KW-0472">Membrane</keyword>
<dbReference type="Pfam" id="PF00563">
    <property type="entry name" value="EAL"/>
    <property type="match status" value="1"/>
</dbReference>
<dbReference type="PANTHER" id="PTHR44757">
    <property type="entry name" value="DIGUANYLATE CYCLASE DGCP"/>
    <property type="match status" value="1"/>
</dbReference>
<dbReference type="CDD" id="cd01948">
    <property type="entry name" value="EAL"/>
    <property type="match status" value="1"/>
</dbReference>
<dbReference type="InterPro" id="IPR000160">
    <property type="entry name" value="GGDEF_dom"/>
</dbReference>
<dbReference type="Proteomes" id="UP000765845">
    <property type="component" value="Unassembled WGS sequence"/>
</dbReference>
<dbReference type="PANTHER" id="PTHR44757:SF2">
    <property type="entry name" value="BIOFILM ARCHITECTURE MAINTENANCE PROTEIN MBAA"/>
    <property type="match status" value="1"/>
</dbReference>
<dbReference type="EMBL" id="JAAWWK010000004">
    <property type="protein sequence ID" value="NKI18311.1"/>
    <property type="molecule type" value="Genomic_DNA"/>
</dbReference>
<evidence type="ECO:0000259" key="2">
    <source>
        <dbReference type="PROSITE" id="PS50883"/>
    </source>
</evidence>
<evidence type="ECO:0000256" key="1">
    <source>
        <dbReference type="SAM" id="Phobius"/>
    </source>
</evidence>
<evidence type="ECO:0000259" key="3">
    <source>
        <dbReference type="PROSITE" id="PS50887"/>
    </source>
</evidence>
<reference evidence="4 5" key="1">
    <citation type="submission" date="2020-04" db="EMBL/GenBank/DDBJ databases">
        <authorList>
            <person name="Yoon J."/>
        </authorList>
    </citation>
    <scope>NUCLEOTIDE SEQUENCE [LARGE SCALE GENOMIC DNA]</scope>
    <source>
        <strain evidence="4 5">KMU-166</strain>
    </source>
</reference>
<keyword evidence="1" id="KW-1133">Transmembrane helix</keyword>
<dbReference type="SUPFAM" id="SSF141868">
    <property type="entry name" value="EAL domain-like"/>
    <property type="match status" value="1"/>
</dbReference>
<dbReference type="NCBIfam" id="TIGR00254">
    <property type="entry name" value="GGDEF"/>
    <property type="match status" value="1"/>
</dbReference>
<keyword evidence="1" id="KW-0812">Transmembrane</keyword>
<dbReference type="InterPro" id="IPR043128">
    <property type="entry name" value="Rev_trsase/Diguanyl_cyclase"/>
</dbReference>